<dbReference type="Gene3D" id="3.40.50.1820">
    <property type="entry name" value="alpha/beta hydrolase"/>
    <property type="match status" value="1"/>
</dbReference>
<dbReference type="PANTHER" id="PTHR48098">
    <property type="entry name" value="ENTEROCHELIN ESTERASE-RELATED"/>
    <property type="match status" value="1"/>
</dbReference>
<dbReference type="EMBL" id="JABEND010000001">
    <property type="protein sequence ID" value="NNG34698.1"/>
    <property type="molecule type" value="Genomic_DNA"/>
</dbReference>
<dbReference type="RefSeq" id="WP_171198292.1">
    <property type="nucleotide sequence ID" value="NZ_JABEND010000001.1"/>
</dbReference>
<comment type="caution">
    <text evidence="1">The sequence shown here is derived from an EMBL/GenBank/DDBJ whole genome shotgun (WGS) entry which is preliminary data.</text>
</comment>
<name>A0A849A6H4_9ACTN</name>
<sequence length="249" mass="27812">MTHTEYHRLPAHQLGWADAEVVVHGHYGRPVLWFPSEGGSPHDFAGNGILDSVRGAVDDGRIKVYCVPSYDATSWSANHKPLADRARAHLAYDDWVVWTLAPAIREHSGRRADIATAGTSMGAFHAALFALRHPHVFPQAVAMSGSYDPRGWHAWGEPSDEVYACNPMQFVPGWYGEHLDWVRRSARLTVVVGSGQWEDTTGANHSTQLLAEQLRDKGIPHDLFVWGHEWPHDWPSWRAQSAMYLPALG</sequence>
<keyword evidence="2" id="KW-1185">Reference proteome</keyword>
<accession>A0A849A6H4</accession>
<evidence type="ECO:0000313" key="2">
    <source>
        <dbReference type="Proteomes" id="UP000562984"/>
    </source>
</evidence>
<dbReference type="Proteomes" id="UP000562984">
    <property type="component" value="Unassembled WGS sequence"/>
</dbReference>
<dbReference type="InterPro" id="IPR050583">
    <property type="entry name" value="Mycobacterial_A85_antigen"/>
</dbReference>
<reference evidence="1 2" key="1">
    <citation type="submission" date="2020-05" db="EMBL/GenBank/DDBJ databases">
        <title>Nakamurella sp. DB0629 isolated from air conditioner.</title>
        <authorList>
            <person name="Kim D.H."/>
            <person name="Kim D.-U."/>
        </authorList>
    </citation>
    <scope>NUCLEOTIDE SEQUENCE [LARGE SCALE GENOMIC DNA]</scope>
    <source>
        <strain evidence="1 2">DB0629</strain>
    </source>
</reference>
<gene>
    <name evidence="1" type="ORF">HKD39_02955</name>
</gene>
<dbReference type="Pfam" id="PF00756">
    <property type="entry name" value="Esterase"/>
    <property type="match status" value="1"/>
</dbReference>
<organism evidence="1 2">
    <name type="scientific">Nakamurella aerolata</name>
    <dbReference type="NCBI Taxonomy" id="1656892"/>
    <lineage>
        <taxon>Bacteria</taxon>
        <taxon>Bacillati</taxon>
        <taxon>Actinomycetota</taxon>
        <taxon>Actinomycetes</taxon>
        <taxon>Nakamurellales</taxon>
        <taxon>Nakamurellaceae</taxon>
        <taxon>Nakamurella</taxon>
    </lineage>
</organism>
<dbReference type="InterPro" id="IPR000801">
    <property type="entry name" value="Esterase-like"/>
</dbReference>
<dbReference type="InterPro" id="IPR029058">
    <property type="entry name" value="AB_hydrolase_fold"/>
</dbReference>
<evidence type="ECO:0000313" key="1">
    <source>
        <dbReference type="EMBL" id="NNG34698.1"/>
    </source>
</evidence>
<dbReference type="AlphaFoldDB" id="A0A849A6H4"/>
<dbReference type="SUPFAM" id="SSF53474">
    <property type="entry name" value="alpha/beta-Hydrolases"/>
    <property type="match status" value="1"/>
</dbReference>
<protein>
    <submittedName>
        <fullName evidence="1">Esterase</fullName>
    </submittedName>
</protein>
<proteinExistence type="predicted"/>